<dbReference type="Proteomes" id="UP000324194">
    <property type="component" value="Chromosome 1"/>
</dbReference>
<organism evidence="2 3">
    <name type="scientific">Aquicella siphonis</name>
    <dbReference type="NCBI Taxonomy" id="254247"/>
    <lineage>
        <taxon>Bacteria</taxon>
        <taxon>Pseudomonadati</taxon>
        <taxon>Pseudomonadota</taxon>
        <taxon>Gammaproteobacteria</taxon>
        <taxon>Legionellales</taxon>
        <taxon>Coxiellaceae</taxon>
        <taxon>Aquicella</taxon>
    </lineage>
</organism>
<protein>
    <recommendedName>
        <fullName evidence="4">Pilus formation protein N-terminal domain-containing protein</fullName>
    </recommendedName>
</protein>
<dbReference type="EMBL" id="LR699119">
    <property type="protein sequence ID" value="VVC75337.1"/>
    <property type="molecule type" value="Genomic_DNA"/>
</dbReference>
<dbReference type="KEGG" id="asip:AQUSIP_06260"/>
<dbReference type="RefSeq" id="WP_148338557.1">
    <property type="nucleotide sequence ID" value="NZ_LR699119.1"/>
</dbReference>
<dbReference type="OrthoDB" id="9973845at2"/>
<evidence type="ECO:0008006" key="4">
    <source>
        <dbReference type="Google" id="ProtNLM"/>
    </source>
</evidence>
<proteinExistence type="predicted"/>
<accession>A0A5E4PFW7</accession>
<gene>
    <name evidence="2" type="ORF">AQUSIP_06260</name>
</gene>
<feature type="signal peptide" evidence="1">
    <location>
        <begin position="1"/>
        <end position="25"/>
    </location>
</feature>
<feature type="chain" id="PRO_5023078400" description="Pilus formation protein N-terminal domain-containing protein" evidence="1">
    <location>
        <begin position="26"/>
        <end position="135"/>
    </location>
</feature>
<evidence type="ECO:0000256" key="1">
    <source>
        <dbReference type="SAM" id="SignalP"/>
    </source>
</evidence>
<evidence type="ECO:0000313" key="2">
    <source>
        <dbReference type="EMBL" id="VVC75337.1"/>
    </source>
</evidence>
<name>A0A5E4PFW7_9COXI</name>
<sequence length="135" mass="14930">MKKCRNHIGILLAGLVALAPLSVNAKNANDLIIVNHFDRSLTFTVGINPDVLPDFPATFTLSTQAQAESRVLDLNKEAYIRVEDSNNHSAFFGIDIEKQAVTVHGYVSKGIAYSWKSNTVVFCTPDEYKTKRSCL</sequence>
<reference evidence="2 3" key="1">
    <citation type="submission" date="2019-08" db="EMBL/GenBank/DDBJ databases">
        <authorList>
            <person name="Guy L."/>
        </authorList>
    </citation>
    <scope>NUCLEOTIDE SEQUENCE [LARGE SCALE GENOMIC DNA]</scope>
    <source>
        <strain evidence="2 3">SGT-108</strain>
    </source>
</reference>
<keyword evidence="3" id="KW-1185">Reference proteome</keyword>
<evidence type="ECO:0000313" key="3">
    <source>
        <dbReference type="Proteomes" id="UP000324194"/>
    </source>
</evidence>
<dbReference type="AlphaFoldDB" id="A0A5E4PFW7"/>
<keyword evidence="1" id="KW-0732">Signal</keyword>